<feature type="region of interest" description="Disordered" evidence="1">
    <location>
        <begin position="119"/>
        <end position="156"/>
    </location>
</feature>
<comment type="caution">
    <text evidence="2">The sequence shown here is derived from an EMBL/GenBank/DDBJ whole genome shotgun (WGS) entry which is preliminary data.</text>
</comment>
<keyword evidence="3" id="KW-1185">Reference proteome</keyword>
<protein>
    <submittedName>
        <fullName evidence="2">Uncharacterized protein</fullName>
    </submittedName>
</protein>
<gene>
    <name evidence="2" type="ORF">B0H15DRAFT_847172</name>
</gene>
<reference evidence="2" key="1">
    <citation type="submission" date="2023-03" db="EMBL/GenBank/DDBJ databases">
        <title>Massive genome expansion in bonnet fungi (Mycena s.s.) driven by repeated elements and novel gene families across ecological guilds.</title>
        <authorList>
            <consortium name="Lawrence Berkeley National Laboratory"/>
            <person name="Harder C.B."/>
            <person name="Miyauchi S."/>
            <person name="Viragh M."/>
            <person name="Kuo A."/>
            <person name="Thoen E."/>
            <person name="Andreopoulos B."/>
            <person name="Lu D."/>
            <person name="Skrede I."/>
            <person name="Drula E."/>
            <person name="Henrissat B."/>
            <person name="Morin E."/>
            <person name="Kohler A."/>
            <person name="Barry K."/>
            <person name="LaButti K."/>
            <person name="Morin E."/>
            <person name="Salamov A."/>
            <person name="Lipzen A."/>
            <person name="Mereny Z."/>
            <person name="Hegedus B."/>
            <person name="Baldrian P."/>
            <person name="Stursova M."/>
            <person name="Weitz H."/>
            <person name="Taylor A."/>
            <person name="Grigoriev I.V."/>
            <person name="Nagy L.G."/>
            <person name="Martin F."/>
            <person name="Kauserud H."/>
        </authorList>
    </citation>
    <scope>NUCLEOTIDE SEQUENCE</scope>
    <source>
        <strain evidence="2">CBHHK173m</strain>
    </source>
</reference>
<accession>A0AAD6U582</accession>
<sequence>MQIVLNAHFPFLSPHSSGHTELRRSSSWGASAPPPPLRTSDPRGHSTRRPQQRNGQARRPLGRSPRPPAQTTRLLAGSYSASPDCLVGLVCSKYIDSWPSPVQILPAPLPLTALLISSRPSSPPHPPTRCRPRSTCCPRTAGASPRIRRSRRSPLSATFRRVTGVFAGAQGHTAIWYLSPPASSPSASPPRAPRPAPPARPPAPPAQPSPRCCGG</sequence>
<name>A0AAD6U582_9AGAR</name>
<evidence type="ECO:0000313" key="3">
    <source>
        <dbReference type="Proteomes" id="UP001222325"/>
    </source>
</evidence>
<proteinExistence type="predicted"/>
<dbReference type="Proteomes" id="UP001222325">
    <property type="component" value="Unassembled WGS sequence"/>
</dbReference>
<feature type="region of interest" description="Disordered" evidence="1">
    <location>
        <begin position="14"/>
        <end position="71"/>
    </location>
</feature>
<dbReference type="EMBL" id="JARJCN010000035">
    <property type="protein sequence ID" value="KAJ7085113.1"/>
    <property type="molecule type" value="Genomic_DNA"/>
</dbReference>
<feature type="compositionally biased region" description="Pro residues" evidence="1">
    <location>
        <begin position="187"/>
        <end position="208"/>
    </location>
</feature>
<dbReference type="AlphaFoldDB" id="A0AAD6U582"/>
<evidence type="ECO:0000313" key="2">
    <source>
        <dbReference type="EMBL" id="KAJ7085113.1"/>
    </source>
</evidence>
<organism evidence="2 3">
    <name type="scientific">Mycena belliarum</name>
    <dbReference type="NCBI Taxonomy" id="1033014"/>
    <lineage>
        <taxon>Eukaryota</taxon>
        <taxon>Fungi</taxon>
        <taxon>Dikarya</taxon>
        <taxon>Basidiomycota</taxon>
        <taxon>Agaricomycotina</taxon>
        <taxon>Agaricomycetes</taxon>
        <taxon>Agaricomycetidae</taxon>
        <taxon>Agaricales</taxon>
        <taxon>Marasmiineae</taxon>
        <taxon>Mycenaceae</taxon>
        <taxon>Mycena</taxon>
    </lineage>
</organism>
<feature type="region of interest" description="Disordered" evidence="1">
    <location>
        <begin position="178"/>
        <end position="215"/>
    </location>
</feature>
<evidence type="ECO:0000256" key="1">
    <source>
        <dbReference type="SAM" id="MobiDB-lite"/>
    </source>
</evidence>